<dbReference type="EMBL" id="SPQT01000022">
    <property type="protein sequence ID" value="TFV43595.1"/>
    <property type="molecule type" value="Genomic_DNA"/>
</dbReference>
<accession>A0A4Y9LJS7</accession>
<comment type="caution">
    <text evidence="1">The sequence shown here is derived from an EMBL/GenBank/DDBJ whole genome shotgun (WGS) entry which is preliminary data.</text>
</comment>
<dbReference type="RefSeq" id="WP_135177344.1">
    <property type="nucleotide sequence ID" value="NZ_SPQT01000022.1"/>
</dbReference>
<keyword evidence="2" id="KW-1185">Reference proteome</keyword>
<dbReference type="AlphaFoldDB" id="A0A4Y9LJS7"/>
<organism evidence="1 2">
    <name type="scientific">Bradyrhizobium niftali</name>
    <dbReference type="NCBI Taxonomy" id="2560055"/>
    <lineage>
        <taxon>Bacteria</taxon>
        <taxon>Pseudomonadati</taxon>
        <taxon>Pseudomonadota</taxon>
        <taxon>Alphaproteobacteria</taxon>
        <taxon>Hyphomicrobiales</taxon>
        <taxon>Nitrobacteraceae</taxon>
        <taxon>Bradyrhizobium</taxon>
    </lineage>
</organism>
<dbReference type="OrthoDB" id="8255879at2"/>
<sequence length="68" mass="7355">MKDMQAQLEKLQRDAAECALIRDLATDPKKRELFAKLAEHLAVLASAVEQAIGESTGSDIAPDLPPKP</sequence>
<evidence type="ECO:0000313" key="1">
    <source>
        <dbReference type="EMBL" id="TFV43595.1"/>
    </source>
</evidence>
<name>A0A4Y9LJS7_9BRAD</name>
<reference evidence="1 2" key="1">
    <citation type="submission" date="2019-03" db="EMBL/GenBank/DDBJ databases">
        <title>Bradyrhizobium diversity isolated from nodules of Chamaecrista fasciculata.</title>
        <authorList>
            <person name="Klepa M.S."/>
            <person name="Urquiaga M.O."/>
            <person name="Hungria M."/>
            <person name="Delamuta J.R."/>
        </authorList>
    </citation>
    <scope>NUCLEOTIDE SEQUENCE [LARGE SCALE GENOMIC DNA]</scope>
    <source>
        <strain evidence="1 2">CNPSo 3448</strain>
    </source>
</reference>
<proteinExistence type="predicted"/>
<evidence type="ECO:0000313" key="2">
    <source>
        <dbReference type="Proteomes" id="UP000297966"/>
    </source>
</evidence>
<dbReference type="Proteomes" id="UP000297966">
    <property type="component" value="Unassembled WGS sequence"/>
</dbReference>
<gene>
    <name evidence="1" type="ORF">E4K65_30930</name>
</gene>
<protein>
    <submittedName>
        <fullName evidence="1">Uncharacterized protein</fullName>
    </submittedName>
</protein>